<evidence type="ECO:0000256" key="5">
    <source>
        <dbReference type="ARBA" id="ARBA00023163"/>
    </source>
</evidence>
<dbReference type="SUPFAM" id="SSF88659">
    <property type="entry name" value="Sigma3 and sigma4 domains of RNA polymerase sigma factors"/>
    <property type="match status" value="1"/>
</dbReference>
<dbReference type="Pfam" id="PF08281">
    <property type="entry name" value="Sigma70_r4_2"/>
    <property type="match status" value="1"/>
</dbReference>
<dbReference type="InterPro" id="IPR036388">
    <property type="entry name" value="WH-like_DNA-bd_sf"/>
</dbReference>
<dbReference type="InterPro" id="IPR014284">
    <property type="entry name" value="RNA_pol_sigma-70_dom"/>
</dbReference>
<dbReference type="Gene3D" id="1.10.1740.10">
    <property type="match status" value="1"/>
</dbReference>
<dbReference type="Proteomes" id="UP000615696">
    <property type="component" value="Segment"/>
</dbReference>
<sequence length="193" mass="22844">MSKEFEKLLLENSSYLKRFAYTLCRDETLAEDLVQMTMLRAWKNRDSFEMGTNFRGWLSTILYNNHLSHWRLKSTQKERISLTVSSDEDDKETQYDVEIDPRQENLALLQQCYDKTFELKGRYGYVIRYLVFDQLSYEECAVKLDIKIGTVKSLLHRALEEFRYLFNNENHGASNGRSQNRSIGRDFEGTFVS</sequence>
<protein>
    <submittedName>
        <fullName evidence="8">RNA polymerase sigma-70 factor protein</fullName>
    </submittedName>
</protein>
<dbReference type="InterPro" id="IPR013249">
    <property type="entry name" value="RNA_pol_sigma70_r4_t2"/>
</dbReference>
<evidence type="ECO:0000259" key="7">
    <source>
        <dbReference type="Pfam" id="PF08281"/>
    </source>
</evidence>
<dbReference type="Pfam" id="PF04542">
    <property type="entry name" value="Sigma70_r2"/>
    <property type="match status" value="1"/>
</dbReference>
<gene>
    <name evidence="8" type="ORF">EVC04_052</name>
</gene>
<keyword evidence="5" id="KW-0804">Transcription</keyword>
<evidence type="ECO:0000259" key="6">
    <source>
        <dbReference type="Pfam" id="PF04542"/>
    </source>
</evidence>
<evidence type="ECO:0000256" key="4">
    <source>
        <dbReference type="ARBA" id="ARBA00023125"/>
    </source>
</evidence>
<evidence type="ECO:0000256" key="2">
    <source>
        <dbReference type="ARBA" id="ARBA00023015"/>
    </source>
</evidence>
<dbReference type="GO" id="GO:0016987">
    <property type="term" value="F:sigma factor activity"/>
    <property type="evidence" value="ECO:0007669"/>
    <property type="project" value="UniProtKB-KW"/>
</dbReference>
<keyword evidence="4" id="KW-0238">DNA-binding</keyword>
<dbReference type="Gene3D" id="1.10.10.10">
    <property type="entry name" value="Winged helix-like DNA-binding domain superfamily/Winged helix DNA-binding domain"/>
    <property type="match status" value="1"/>
</dbReference>
<accession>A0A7S5RIJ8</accession>
<evidence type="ECO:0000256" key="3">
    <source>
        <dbReference type="ARBA" id="ARBA00023082"/>
    </source>
</evidence>
<dbReference type="InterPro" id="IPR007627">
    <property type="entry name" value="RNA_pol_sigma70_r2"/>
</dbReference>
<dbReference type="InterPro" id="IPR013324">
    <property type="entry name" value="RNA_pol_sigma_r3/r4-like"/>
</dbReference>
<dbReference type="InterPro" id="IPR013325">
    <property type="entry name" value="RNA_pol_sigma_r2"/>
</dbReference>
<dbReference type="GO" id="GO:0003677">
    <property type="term" value="F:DNA binding"/>
    <property type="evidence" value="ECO:0007669"/>
    <property type="project" value="UniProtKB-KW"/>
</dbReference>
<keyword evidence="9" id="KW-1185">Reference proteome</keyword>
<evidence type="ECO:0000313" key="9">
    <source>
        <dbReference type="Proteomes" id="UP000615696"/>
    </source>
</evidence>
<comment type="similarity">
    <text evidence="1">Belongs to the sigma-70 factor family. ECF subfamily.</text>
</comment>
<organism evidence="8 9">
    <name type="scientific">Rhizobium phage RHph_I1_9</name>
    <dbReference type="NCBI Taxonomy" id="2509729"/>
    <lineage>
        <taxon>Viruses</taxon>
        <taxon>Duplodnaviria</taxon>
        <taxon>Heunggongvirae</taxon>
        <taxon>Uroviricota</taxon>
        <taxon>Caudoviricetes</taxon>
        <taxon>Pootjesviridae</taxon>
        <taxon>Staniewskivirinae</taxon>
        <taxon>Trinifflemingvirus</taxon>
        <taxon>Trinifflemingvirus I19</taxon>
    </lineage>
</organism>
<proteinExistence type="inferred from homology"/>
<keyword evidence="3" id="KW-0731">Sigma factor</keyword>
<keyword evidence="2" id="KW-0805">Transcription regulation</keyword>
<dbReference type="PANTHER" id="PTHR43133">
    <property type="entry name" value="RNA POLYMERASE ECF-TYPE SIGMA FACTO"/>
    <property type="match status" value="1"/>
</dbReference>
<dbReference type="GO" id="GO:0006352">
    <property type="term" value="P:DNA-templated transcription initiation"/>
    <property type="evidence" value="ECO:0007669"/>
    <property type="project" value="InterPro"/>
</dbReference>
<dbReference type="NCBIfam" id="TIGR02937">
    <property type="entry name" value="sigma70-ECF"/>
    <property type="match status" value="1"/>
</dbReference>
<dbReference type="InterPro" id="IPR039425">
    <property type="entry name" value="RNA_pol_sigma-70-like"/>
</dbReference>
<reference evidence="8 9" key="1">
    <citation type="submission" date="2020-01" db="EMBL/GenBank/DDBJ databases">
        <title>Patterns of diversity and host range of bacteriophage communities associated with bean-nodulatin bacteria.</title>
        <authorList>
            <person name="Vann Cauwenberghe J."/>
            <person name="Santamaria R.I."/>
            <person name="Bustos P."/>
            <person name="Juarez S."/>
            <person name="Gonzalez V."/>
        </authorList>
    </citation>
    <scope>NUCLEOTIDE SEQUENCE [LARGE SCALE GENOMIC DNA]</scope>
    <source>
        <strain evidence="9">RHph</strain>
    </source>
</reference>
<evidence type="ECO:0000313" key="8">
    <source>
        <dbReference type="EMBL" id="QIG73489.1"/>
    </source>
</evidence>
<dbReference type="EMBL" id="MN988532">
    <property type="protein sequence ID" value="QIG73489.1"/>
    <property type="molecule type" value="Genomic_DNA"/>
</dbReference>
<evidence type="ECO:0000256" key="1">
    <source>
        <dbReference type="ARBA" id="ARBA00010641"/>
    </source>
</evidence>
<feature type="domain" description="RNA polymerase sigma factor 70 region 4 type 2" evidence="7">
    <location>
        <begin position="119"/>
        <end position="160"/>
    </location>
</feature>
<feature type="domain" description="RNA polymerase sigma-70 region 2" evidence="6">
    <location>
        <begin position="11"/>
        <end position="72"/>
    </location>
</feature>
<dbReference type="SUPFAM" id="SSF88946">
    <property type="entry name" value="Sigma2 domain of RNA polymerase sigma factors"/>
    <property type="match status" value="1"/>
</dbReference>
<dbReference type="PANTHER" id="PTHR43133:SF8">
    <property type="entry name" value="RNA POLYMERASE SIGMA FACTOR HI_1459-RELATED"/>
    <property type="match status" value="1"/>
</dbReference>
<name>A0A7S5RIJ8_9CAUD</name>